<reference evidence="1 2" key="1">
    <citation type="submission" date="2018-10" db="EMBL/GenBank/DDBJ databases">
        <title>Draft genome sequence of Bacillus salarius IM0101, isolated from a hypersaline soil in Inner Mongolia, China.</title>
        <authorList>
            <person name="Yamprayoonswat W."/>
            <person name="Boonvisut S."/>
            <person name="Jumpathong W."/>
            <person name="Sittihan S."/>
            <person name="Ruangsuj P."/>
            <person name="Wanthongcharoen S."/>
            <person name="Thongpramul N."/>
            <person name="Pimmason S."/>
            <person name="Yu B."/>
            <person name="Yasawong M."/>
        </authorList>
    </citation>
    <scope>NUCLEOTIDE SEQUENCE [LARGE SCALE GENOMIC DNA]</scope>
    <source>
        <strain evidence="1 2">IM0101</strain>
    </source>
</reference>
<evidence type="ECO:0000313" key="2">
    <source>
        <dbReference type="Proteomes" id="UP000275076"/>
    </source>
</evidence>
<gene>
    <name evidence="1" type="ORF">D7Z54_33610</name>
</gene>
<keyword evidence="2" id="KW-1185">Reference proteome</keyword>
<dbReference type="OrthoDB" id="2667186at2"/>
<evidence type="ECO:0000313" key="1">
    <source>
        <dbReference type="EMBL" id="RSL28992.1"/>
    </source>
</evidence>
<accession>A0A428MS70</accession>
<protein>
    <submittedName>
        <fullName evidence="1">Uncharacterized protein</fullName>
    </submittedName>
</protein>
<dbReference type="AlphaFoldDB" id="A0A428MS70"/>
<name>A0A428MS70_9BACI</name>
<comment type="caution">
    <text evidence="1">The sequence shown here is derived from an EMBL/GenBank/DDBJ whole genome shotgun (WGS) entry which is preliminary data.</text>
</comment>
<dbReference type="RefSeq" id="WP_125563361.1">
    <property type="nucleotide sequence ID" value="NZ_RBVX01000108.1"/>
</dbReference>
<dbReference type="EMBL" id="RBVX01000108">
    <property type="protein sequence ID" value="RSL28992.1"/>
    <property type="molecule type" value="Genomic_DNA"/>
</dbReference>
<organism evidence="1 2">
    <name type="scientific">Salibacterium salarium</name>
    <dbReference type="NCBI Taxonomy" id="284579"/>
    <lineage>
        <taxon>Bacteria</taxon>
        <taxon>Bacillati</taxon>
        <taxon>Bacillota</taxon>
        <taxon>Bacilli</taxon>
        <taxon>Bacillales</taxon>
        <taxon>Bacillaceae</taxon>
    </lineage>
</organism>
<dbReference type="Proteomes" id="UP000275076">
    <property type="component" value="Unassembled WGS sequence"/>
</dbReference>
<sequence>MADYNEKTDWLADDPVTEDDFNRWEQGIADAHTKGDSAQATADQNETDISAHISENGNDDVHNLISDGKIIEESGSNDDGEYVRYADGTQICYKSDDIGLDTSISPGEITDDINIGSYAKGFSGLPITSTIAGGFNISGGSRASVMHWDSGYSSGEQWSANFFKVENTDTRGSSYTINTVGYKSIAIGRWK</sequence>
<proteinExistence type="predicted"/>